<accession>A0A1F8DIN0</accession>
<dbReference type="Pfam" id="PF08308">
    <property type="entry name" value="PEGA"/>
    <property type="match status" value="1"/>
</dbReference>
<feature type="domain" description="PEGA" evidence="2">
    <location>
        <begin position="43"/>
        <end position="107"/>
    </location>
</feature>
<evidence type="ECO:0000256" key="1">
    <source>
        <dbReference type="SAM" id="Phobius"/>
    </source>
</evidence>
<dbReference type="SUPFAM" id="SSF82171">
    <property type="entry name" value="DPP6 N-terminal domain-like"/>
    <property type="match status" value="1"/>
</dbReference>
<evidence type="ECO:0000259" key="2">
    <source>
        <dbReference type="Pfam" id="PF08308"/>
    </source>
</evidence>
<name>A0A1F8DIN0_9BACT</name>
<proteinExistence type="predicted"/>
<organism evidence="3 4">
    <name type="scientific">Candidatus Woesebacteria bacterium RIFOXYD1_FULL_43_18</name>
    <dbReference type="NCBI Taxonomy" id="1802551"/>
    <lineage>
        <taxon>Bacteria</taxon>
        <taxon>Candidatus Woeseibacteriota</taxon>
    </lineage>
</organism>
<reference evidence="3 4" key="1">
    <citation type="journal article" date="2016" name="Nat. Commun.">
        <title>Thousands of microbial genomes shed light on interconnected biogeochemical processes in an aquifer system.</title>
        <authorList>
            <person name="Anantharaman K."/>
            <person name="Brown C.T."/>
            <person name="Hug L.A."/>
            <person name="Sharon I."/>
            <person name="Castelle C.J."/>
            <person name="Probst A.J."/>
            <person name="Thomas B.C."/>
            <person name="Singh A."/>
            <person name="Wilkins M.J."/>
            <person name="Karaoz U."/>
            <person name="Brodie E.L."/>
            <person name="Williams K.H."/>
            <person name="Hubbard S.S."/>
            <person name="Banfield J.F."/>
        </authorList>
    </citation>
    <scope>NUCLEOTIDE SEQUENCE [LARGE SCALE GENOMIC DNA]</scope>
</reference>
<feature type="transmembrane region" description="Helical" evidence="1">
    <location>
        <begin position="7"/>
        <end position="27"/>
    </location>
</feature>
<keyword evidence="1" id="KW-0812">Transmembrane</keyword>
<sequence length="400" mass="43651">MIKIRVIFFLVTLVVVGVLGLFVSYYARGYRLDLGTFKFQPNGILVLRSEPDGASVYINGHLKTATNASISIPPGTYDVEVRKDGYFSWYKRLVIEKEIVTQASASLFKNVPSLSPTTSAGAVNPVMAEDGGKIAYSVLPGKDVGTDKSGLWVLDTFSLPLGFGAGPKRITDGDMTGATYVFSPDGREILLTITNSSFLLDTGSFTAQNQRINIASRMDTTLTEWAAEKELKDQSLIRNLPPELSDILSRKSLSFVFSPDGTMILYAASSSGTLPEGLVRPLPGASTQRQERSVQTGHTYVYDIKEDRNFLITDQPATIDNTDNPEQGALRWMSTSRHLLFALNGQVVIMDYDGTNRQTVYSGSYFAPSAFPFSNTTKLLILTNLGAPAATANLYTLTVK</sequence>
<protein>
    <recommendedName>
        <fullName evidence="2">PEGA domain-containing protein</fullName>
    </recommendedName>
</protein>
<keyword evidence="1" id="KW-1133">Transmembrane helix</keyword>
<dbReference type="Proteomes" id="UP000177596">
    <property type="component" value="Unassembled WGS sequence"/>
</dbReference>
<comment type="caution">
    <text evidence="3">The sequence shown here is derived from an EMBL/GenBank/DDBJ whole genome shotgun (WGS) entry which is preliminary data.</text>
</comment>
<keyword evidence="1" id="KW-0472">Membrane</keyword>
<dbReference type="InterPro" id="IPR011042">
    <property type="entry name" value="6-blade_b-propeller_TolB-like"/>
</dbReference>
<dbReference type="Gene3D" id="2.120.10.30">
    <property type="entry name" value="TolB, C-terminal domain"/>
    <property type="match status" value="2"/>
</dbReference>
<evidence type="ECO:0000313" key="4">
    <source>
        <dbReference type="Proteomes" id="UP000177596"/>
    </source>
</evidence>
<gene>
    <name evidence="3" type="ORF">A2573_00590</name>
</gene>
<dbReference type="AlphaFoldDB" id="A0A1F8DIN0"/>
<dbReference type="InterPro" id="IPR013229">
    <property type="entry name" value="PEGA"/>
</dbReference>
<evidence type="ECO:0000313" key="3">
    <source>
        <dbReference type="EMBL" id="OGM87748.1"/>
    </source>
</evidence>
<dbReference type="EMBL" id="MGIL01000022">
    <property type="protein sequence ID" value="OGM87748.1"/>
    <property type="molecule type" value="Genomic_DNA"/>
</dbReference>